<reference evidence="14" key="1">
    <citation type="submission" date="2023-08" db="EMBL/GenBank/DDBJ databases">
        <authorList>
            <person name="Alioto T."/>
            <person name="Alioto T."/>
            <person name="Gomez Garrido J."/>
        </authorList>
    </citation>
    <scope>NUCLEOTIDE SEQUENCE</scope>
</reference>
<dbReference type="SUPFAM" id="SSF56112">
    <property type="entry name" value="Protein kinase-like (PK-like)"/>
    <property type="match status" value="1"/>
</dbReference>
<dbReference type="Gene3D" id="1.10.510.10">
    <property type="entry name" value="Transferase(Phosphotransferase) domain 1"/>
    <property type="match status" value="1"/>
</dbReference>
<dbReference type="PROSITE" id="PS00107">
    <property type="entry name" value="PROTEIN_KINASE_ATP"/>
    <property type="match status" value="1"/>
</dbReference>
<evidence type="ECO:0000256" key="9">
    <source>
        <dbReference type="ARBA" id="ARBA00048367"/>
    </source>
</evidence>
<dbReference type="GO" id="GO:0004693">
    <property type="term" value="F:cyclin-dependent protein serine/threonine kinase activity"/>
    <property type="evidence" value="ECO:0007669"/>
    <property type="project" value="UniProtKB-EC"/>
</dbReference>
<evidence type="ECO:0000313" key="14">
    <source>
        <dbReference type="EMBL" id="CAI9720703.1"/>
    </source>
</evidence>
<organism evidence="14 15">
    <name type="scientific">Octopus vulgaris</name>
    <name type="common">Common octopus</name>
    <dbReference type="NCBI Taxonomy" id="6645"/>
    <lineage>
        <taxon>Eukaryota</taxon>
        <taxon>Metazoa</taxon>
        <taxon>Spiralia</taxon>
        <taxon>Lophotrochozoa</taxon>
        <taxon>Mollusca</taxon>
        <taxon>Cephalopoda</taxon>
        <taxon>Coleoidea</taxon>
        <taxon>Octopodiformes</taxon>
        <taxon>Octopoda</taxon>
        <taxon>Incirrata</taxon>
        <taxon>Octopodidae</taxon>
        <taxon>Octopus</taxon>
    </lineage>
</organism>
<dbReference type="EC" id="2.7.11.22" evidence="2"/>
<gene>
    <name evidence="14" type="ORF">OCTVUL_1B028205</name>
</gene>
<evidence type="ECO:0000256" key="10">
    <source>
        <dbReference type="PROSITE-ProRule" id="PRU10141"/>
    </source>
</evidence>
<keyword evidence="15" id="KW-1185">Reference proteome</keyword>
<dbReference type="InterPro" id="IPR011009">
    <property type="entry name" value="Kinase-like_dom_sf"/>
</dbReference>
<dbReference type="PROSITE" id="PS00108">
    <property type="entry name" value="PROTEIN_KINASE_ST"/>
    <property type="match status" value="1"/>
</dbReference>
<keyword evidence="4" id="KW-0808">Transferase</keyword>
<proteinExistence type="inferred from homology"/>
<dbReference type="GO" id="GO:0007165">
    <property type="term" value="P:signal transduction"/>
    <property type="evidence" value="ECO:0007669"/>
    <property type="project" value="TreeGrafter"/>
</dbReference>
<evidence type="ECO:0000256" key="12">
    <source>
        <dbReference type="SAM" id="MobiDB-lite"/>
    </source>
</evidence>
<dbReference type="GO" id="GO:0005524">
    <property type="term" value="F:ATP binding"/>
    <property type="evidence" value="ECO:0007669"/>
    <property type="project" value="UniProtKB-UniRule"/>
</dbReference>
<protein>
    <recommendedName>
        <fullName evidence="2">cyclin-dependent kinase</fullName>
        <ecNumber evidence="2">2.7.11.22</ecNumber>
    </recommendedName>
</protein>
<evidence type="ECO:0000313" key="15">
    <source>
        <dbReference type="Proteomes" id="UP001162480"/>
    </source>
</evidence>
<dbReference type="EMBL" id="OX597817">
    <property type="protein sequence ID" value="CAI9720703.1"/>
    <property type="molecule type" value="Genomic_DNA"/>
</dbReference>
<evidence type="ECO:0000256" key="6">
    <source>
        <dbReference type="ARBA" id="ARBA00022777"/>
    </source>
</evidence>
<dbReference type="GO" id="GO:0030332">
    <property type="term" value="F:cyclin binding"/>
    <property type="evidence" value="ECO:0007669"/>
    <property type="project" value="TreeGrafter"/>
</dbReference>
<accession>A0AA36AS62</accession>
<dbReference type="GO" id="GO:0000082">
    <property type="term" value="P:G1/S transition of mitotic cell cycle"/>
    <property type="evidence" value="ECO:0007669"/>
    <property type="project" value="TreeGrafter"/>
</dbReference>
<dbReference type="PANTHER" id="PTHR24056:SF472">
    <property type="entry name" value="CYCLIN-DEPENDENT KINASE 4, ISOFORM A"/>
    <property type="match status" value="1"/>
</dbReference>
<dbReference type="PANTHER" id="PTHR24056">
    <property type="entry name" value="CELL DIVISION PROTEIN KINASE"/>
    <property type="match status" value="1"/>
</dbReference>
<dbReference type="GO" id="GO:0005737">
    <property type="term" value="C:cytoplasm"/>
    <property type="evidence" value="ECO:0007669"/>
    <property type="project" value="TreeGrafter"/>
</dbReference>
<dbReference type="InterPro" id="IPR050108">
    <property type="entry name" value="CDK"/>
</dbReference>
<feature type="compositionally biased region" description="Low complexity" evidence="12">
    <location>
        <begin position="314"/>
        <end position="336"/>
    </location>
</feature>
<evidence type="ECO:0000256" key="2">
    <source>
        <dbReference type="ARBA" id="ARBA00012425"/>
    </source>
</evidence>
<dbReference type="InterPro" id="IPR000719">
    <property type="entry name" value="Prot_kinase_dom"/>
</dbReference>
<feature type="binding site" evidence="10">
    <location>
        <position position="47"/>
    </location>
    <ligand>
        <name>ATP</name>
        <dbReference type="ChEBI" id="CHEBI:30616"/>
    </ligand>
</feature>
<dbReference type="FunFam" id="1.10.510.10:FF:000624">
    <property type="entry name" value="Mitogen-activated protein kinase"/>
    <property type="match status" value="1"/>
</dbReference>
<dbReference type="SMART" id="SM00220">
    <property type="entry name" value="S_TKc"/>
    <property type="match status" value="1"/>
</dbReference>
<evidence type="ECO:0000256" key="8">
    <source>
        <dbReference type="ARBA" id="ARBA00047811"/>
    </source>
</evidence>
<dbReference type="FunFam" id="3.30.200.20:FF:000124">
    <property type="entry name" value="Cyclin-dependent kinase 4"/>
    <property type="match status" value="1"/>
</dbReference>
<keyword evidence="5 10" id="KW-0547">Nucleotide-binding</keyword>
<feature type="domain" description="Protein kinase" evidence="13">
    <location>
        <begin position="18"/>
        <end position="303"/>
    </location>
</feature>
<evidence type="ECO:0000259" key="13">
    <source>
        <dbReference type="PROSITE" id="PS50011"/>
    </source>
</evidence>
<name>A0AA36AS62_OCTVU</name>
<comment type="catalytic activity">
    <reaction evidence="9">
        <text>L-seryl-[protein] + ATP = O-phospho-L-seryl-[protein] + ADP + H(+)</text>
        <dbReference type="Rhea" id="RHEA:17989"/>
        <dbReference type="Rhea" id="RHEA-COMP:9863"/>
        <dbReference type="Rhea" id="RHEA-COMP:11604"/>
        <dbReference type="ChEBI" id="CHEBI:15378"/>
        <dbReference type="ChEBI" id="CHEBI:29999"/>
        <dbReference type="ChEBI" id="CHEBI:30616"/>
        <dbReference type="ChEBI" id="CHEBI:83421"/>
        <dbReference type="ChEBI" id="CHEBI:456216"/>
        <dbReference type="EC" id="2.7.11.22"/>
    </reaction>
</comment>
<evidence type="ECO:0000256" key="7">
    <source>
        <dbReference type="ARBA" id="ARBA00022840"/>
    </source>
</evidence>
<dbReference type="InterPro" id="IPR017441">
    <property type="entry name" value="Protein_kinase_ATP_BS"/>
</dbReference>
<dbReference type="GO" id="GO:0005634">
    <property type="term" value="C:nucleus"/>
    <property type="evidence" value="ECO:0007669"/>
    <property type="project" value="TreeGrafter"/>
</dbReference>
<feature type="compositionally biased region" description="Polar residues" evidence="12">
    <location>
        <begin position="348"/>
        <end position="370"/>
    </location>
</feature>
<evidence type="ECO:0000256" key="4">
    <source>
        <dbReference type="ARBA" id="ARBA00022679"/>
    </source>
</evidence>
<feature type="region of interest" description="Disordered" evidence="12">
    <location>
        <begin position="308"/>
        <end position="336"/>
    </location>
</feature>
<keyword evidence="6 14" id="KW-0418">Kinase</keyword>
<dbReference type="Proteomes" id="UP001162480">
    <property type="component" value="Chromosome 4"/>
</dbReference>
<comment type="similarity">
    <text evidence="1">Belongs to the protein kinase superfamily. CMGC Ser/Thr protein kinase family. CDC2/CDKX subfamily.</text>
</comment>
<dbReference type="Gene3D" id="3.30.200.20">
    <property type="entry name" value="Phosphorylase Kinase, domain 1"/>
    <property type="match status" value="1"/>
</dbReference>
<comment type="catalytic activity">
    <reaction evidence="8">
        <text>L-threonyl-[protein] + ATP = O-phospho-L-threonyl-[protein] + ADP + H(+)</text>
        <dbReference type="Rhea" id="RHEA:46608"/>
        <dbReference type="Rhea" id="RHEA-COMP:11060"/>
        <dbReference type="Rhea" id="RHEA-COMP:11605"/>
        <dbReference type="ChEBI" id="CHEBI:15378"/>
        <dbReference type="ChEBI" id="CHEBI:30013"/>
        <dbReference type="ChEBI" id="CHEBI:30616"/>
        <dbReference type="ChEBI" id="CHEBI:61977"/>
        <dbReference type="ChEBI" id="CHEBI:456216"/>
        <dbReference type="EC" id="2.7.11.22"/>
    </reaction>
</comment>
<dbReference type="GO" id="GO:0010468">
    <property type="term" value="P:regulation of gene expression"/>
    <property type="evidence" value="ECO:0007669"/>
    <property type="project" value="TreeGrafter"/>
</dbReference>
<dbReference type="GO" id="GO:0010389">
    <property type="term" value="P:regulation of G2/M transition of mitotic cell cycle"/>
    <property type="evidence" value="ECO:0007669"/>
    <property type="project" value="TreeGrafter"/>
</dbReference>
<evidence type="ECO:0000256" key="11">
    <source>
        <dbReference type="RuleBase" id="RU000304"/>
    </source>
</evidence>
<sequence>MATTWSFLNSKQESSSNFDKLSEIGRGAYGTVYKARDRKSGQYVAMKQIPLPYSKEGVPTSAIREIAALRRMENFEHENIVRFLDVIVNNSGGRTYLTLLFEYIDQDLSSFLEKYPSPSLEQDIIRNMMKQLLSGIDFLHCHKVVHRDLKPQNILVTRNGLLKIADFGLARSYTFQMTLTAVVVTLWYRAPEVILQAQYASPVDLWSCGCIFAELFNRRPLFCGQSEIHQLAKIFEILGLPSKEEWPENAVLLWSSFTPQLKKPLEECVREIGPLAKELLTGLLTINPKDRLSAKSALNYAYFHQTPSHTTTENSNANHAMNSSNSTKNNTNSFNVSSNLTTATSISNLQTPSNSITATPGPSQKHSLVSTTPVTTTPKPADNFGRCWFSLENFTRSLISGVSIPLRLYVIQKPAFLTVDINGFDEIQ</sequence>
<dbReference type="AlphaFoldDB" id="A0AA36AS62"/>
<keyword evidence="3 11" id="KW-0723">Serine/threonine-protein kinase</keyword>
<keyword evidence="7 10" id="KW-0067">ATP-binding</keyword>
<evidence type="ECO:0000256" key="3">
    <source>
        <dbReference type="ARBA" id="ARBA00022527"/>
    </source>
</evidence>
<evidence type="ECO:0000256" key="1">
    <source>
        <dbReference type="ARBA" id="ARBA00006485"/>
    </source>
</evidence>
<dbReference type="PROSITE" id="PS50011">
    <property type="entry name" value="PROTEIN_KINASE_DOM"/>
    <property type="match status" value="1"/>
</dbReference>
<feature type="region of interest" description="Disordered" evidence="12">
    <location>
        <begin position="348"/>
        <end position="377"/>
    </location>
</feature>
<dbReference type="InterPro" id="IPR008271">
    <property type="entry name" value="Ser/Thr_kinase_AS"/>
</dbReference>
<dbReference type="Pfam" id="PF00069">
    <property type="entry name" value="Pkinase"/>
    <property type="match status" value="1"/>
</dbReference>
<evidence type="ECO:0000256" key="5">
    <source>
        <dbReference type="ARBA" id="ARBA00022741"/>
    </source>
</evidence>
<dbReference type="GO" id="GO:0000307">
    <property type="term" value="C:cyclin-dependent protein kinase holoenzyme complex"/>
    <property type="evidence" value="ECO:0007669"/>
    <property type="project" value="TreeGrafter"/>
</dbReference>